<protein>
    <submittedName>
        <fullName evidence="1">Uncharacterized protein</fullName>
    </submittedName>
</protein>
<reference evidence="1" key="1">
    <citation type="submission" date="2014-07" db="EMBL/GenBank/DDBJ databases">
        <authorList>
            <person name="Monot Marc"/>
        </authorList>
    </citation>
    <scope>NUCLEOTIDE SEQUENCE</scope>
    <source>
        <strain evidence="1">7032989</strain>
    </source>
</reference>
<proteinExistence type="predicted"/>
<gene>
    <name evidence="1" type="ORF">BN1095_4150003</name>
</gene>
<organism evidence="1">
    <name type="scientific">Clostridioides difficile</name>
    <name type="common">Peptoclostridium difficile</name>
    <dbReference type="NCBI Taxonomy" id="1496"/>
    <lineage>
        <taxon>Bacteria</taxon>
        <taxon>Bacillati</taxon>
        <taxon>Bacillota</taxon>
        <taxon>Clostridia</taxon>
        <taxon>Peptostreptococcales</taxon>
        <taxon>Peptostreptococcaceae</taxon>
        <taxon>Clostridioides</taxon>
    </lineage>
</organism>
<accession>A0A069ATS7</accession>
<dbReference type="EMBL" id="LK933089">
    <property type="protein sequence ID" value="CDT30066.1"/>
    <property type="molecule type" value="Genomic_DNA"/>
</dbReference>
<name>A0A069ATS7_CLODI</name>
<dbReference type="AlphaFoldDB" id="A0A069ATS7"/>
<sequence>MEIKIQLLPAQDKDIFKKLQAKAENFKFIFKSPTEKNNIDGKILPTISIFKRHTHEKKTI</sequence>
<evidence type="ECO:0000313" key="1">
    <source>
        <dbReference type="EMBL" id="CDT30066.1"/>
    </source>
</evidence>